<dbReference type="PANTHER" id="PTHR30217:SF10">
    <property type="entry name" value="23S RRNA 5-HYDROXYCYTIDINE C2501 SYNTHASE"/>
    <property type="match status" value="1"/>
</dbReference>
<organism evidence="2 3">
    <name type="scientific">Anaerosphaera aminiphila DSM 21120</name>
    <dbReference type="NCBI Taxonomy" id="1120995"/>
    <lineage>
        <taxon>Bacteria</taxon>
        <taxon>Bacillati</taxon>
        <taxon>Bacillota</taxon>
        <taxon>Tissierellia</taxon>
        <taxon>Tissierellales</taxon>
        <taxon>Peptoniphilaceae</taxon>
        <taxon>Anaerosphaera</taxon>
    </lineage>
</organism>
<dbReference type="AlphaFoldDB" id="A0A1M5T1K6"/>
<dbReference type="InterPro" id="IPR020988">
    <property type="entry name" value="Pept_U32_collagenase"/>
</dbReference>
<dbReference type="PROSITE" id="PS01276">
    <property type="entry name" value="PEPTIDASE_U32"/>
    <property type="match status" value="1"/>
</dbReference>
<accession>A0A1M5T1K6</accession>
<feature type="domain" description="Peptidase U32 collagenase" evidence="1">
    <location>
        <begin position="371"/>
        <end position="485"/>
    </location>
</feature>
<dbReference type="PANTHER" id="PTHR30217">
    <property type="entry name" value="PEPTIDASE U32 FAMILY"/>
    <property type="match status" value="1"/>
</dbReference>
<dbReference type="GO" id="GO:0006508">
    <property type="term" value="P:proteolysis"/>
    <property type="evidence" value="ECO:0007669"/>
    <property type="project" value="UniProtKB-KW"/>
</dbReference>
<dbReference type="Proteomes" id="UP000184032">
    <property type="component" value="Unassembled WGS sequence"/>
</dbReference>
<dbReference type="Pfam" id="PF01136">
    <property type="entry name" value="Peptidase_U32"/>
    <property type="match status" value="2"/>
</dbReference>
<dbReference type="RefSeq" id="WP_073184943.1">
    <property type="nucleotide sequence ID" value="NZ_FQXI01000009.1"/>
</dbReference>
<evidence type="ECO:0000313" key="2">
    <source>
        <dbReference type="EMBL" id="SHH44558.1"/>
    </source>
</evidence>
<name>A0A1M5T1K6_9FIRM</name>
<sequence>MKNSNYEILAPAGDFDSLKAGIMAGCNAVYLGGSNFGARAKAVNFTNEDLKEAVKYAHLRKVKIYVTVNTLLDDSELYDALTFANYLYTIGVDGIIVQDVGFGILVRKFLSDFEVHASTQMAINNLYGAKTVEDWGFSRVVLARETELDEISLIKENTNIEIEGFVHGALCVCFSGECLMSSMIGGRSGNRGECAQPCRKSYDILSMDKSVISKDKYFLSPRDLNTLLTVNDYISRGVYSLKIEGRMKKPQYVYQVVSSYKKAIEETLDSEDILNTEQIFNRGFTKGLFNGDFGVEFSSYDRPDNRGKLIGEVVDKRGSIYTLKLEEPIFKGDGIELYSKEGSFGFKSSEDTEEKLYRVKLDRNIPVSSKVYRTYSKKLIENINESLNESGKYRKIKIKGFFIQGKKAKLIVESEGNKIEVLSKEVVEEAKRAPLSREKIVENISKLGDTVYSLENLNIICDENIFFPISSINSLRREAIEELNKVFTLVERASYSIKKSDLNINREYREKKAALNIEVNSVDMLRELDFNFVDRVYVPIDLLDEKTLNYLNKRQIKISVVFKKFQNSKELERDFKTVKDNLNIVDEVLINNLSQISIFKDINVDKVADIGLNIFNSQSVKYLLEMGFKRIILSPELNNAQIRKIAKNYGDVVEVLSHGLIPVMTLKYCPASVVKKCVDSSKCSTCSYEKGFYLRDKIGTDFLVERKNGVSEIFNSYPIVLLDKAKFLKKDGVLNFKLNVREDLKFTTMSYYNALNEEEFNSEILKESLVSKYENITYGHYNRGIING</sequence>
<keyword evidence="2" id="KW-0378">Hydrolase</keyword>
<protein>
    <submittedName>
        <fullName evidence="2">Putative protease</fullName>
    </submittedName>
</protein>
<keyword evidence="2" id="KW-0645">Protease</keyword>
<reference evidence="2 3" key="1">
    <citation type="submission" date="2016-11" db="EMBL/GenBank/DDBJ databases">
        <authorList>
            <person name="Jaros S."/>
            <person name="Januszkiewicz K."/>
            <person name="Wedrychowicz H."/>
        </authorList>
    </citation>
    <scope>NUCLEOTIDE SEQUENCE [LARGE SCALE GENOMIC DNA]</scope>
    <source>
        <strain evidence="2 3">DSM 21120</strain>
    </source>
</reference>
<dbReference type="InterPro" id="IPR001539">
    <property type="entry name" value="Peptidase_U32"/>
</dbReference>
<dbReference type="EMBL" id="FQXI01000009">
    <property type="protein sequence ID" value="SHH44558.1"/>
    <property type="molecule type" value="Genomic_DNA"/>
</dbReference>
<proteinExistence type="predicted"/>
<dbReference type="Pfam" id="PF12392">
    <property type="entry name" value="DUF3656"/>
    <property type="match status" value="1"/>
</dbReference>
<keyword evidence="3" id="KW-1185">Reference proteome</keyword>
<dbReference type="OrthoDB" id="9807498at2"/>
<gene>
    <name evidence="2" type="ORF">SAMN02745245_01350</name>
</gene>
<dbReference type="GO" id="GO:0008233">
    <property type="term" value="F:peptidase activity"/>
    <property type="evidence" value="ECO:0007669"/>
    <property type="project" value="UniProtKB-KW"/>
</dbReference>
<evidence type="ECO:0000313" key="3">
    <source>
        <dbReference type="Proteomes" id="UP000184032"/>
    </source>
</evidence>
<dbReference type="InterPro" id="IPR051454">
    <property type="entry name" value="RNA/ubiquinone_mod_enzymes"/>
</dbReference>
<dbReference type="STRING" id="1120995.SAMN02745245_01350"/>
<evidence type="ECO:0000259" key="1">
    <source>
        <dbReference type="Pfam" id="PF12392"/>
    </source>
</evidence>